<organism evidence="8 9">
    <name type="scientific">Aphanothece sacrum FPU1</name>
    <dbReference type="NCBI Taxonomy" id="1920663"/>
    <lineage>
        <taxon>Bacteria</taxon>
        <taxon>Bacillati</taxon>
        <taxon>Cyanobacteriota</taxon>
        <taxon>Cyanophyceae</taxon>
        <taxon>Oscillatoriophycideae</taxon>
        <taxon>Chroococcales</taxon>
        <taxon>Aphanothecaceae</taxon>
        <taxon>Aphanothece</taxon>
    </lineage>
</organism>
<comment type="similarity">
    <text evidence="6">Belongs to the CcmF/CycK/Ccl1/NrfE/CcsA family.</text>
</comment>
<comment type="caution">
    <text evidence="8">The sequence shown here is derived from an EMBL/GenBank/DDBJ whole genome shotgun (WGS) entry which is preliminary data.</text>
</comment>
<dbReference type="PANTHER" id="PTHR30071:SF1">
    <property type="entry name" value="CYTOCHROME B_B6 PROTEIN-RELATED"/>
    <property type="match status" value="1"/>
</dbReference>
<comment type="function">
    <text evidence="6">Required during biogenesis of c-type cytochromes (cytochrome c6 and cytochrome f) at the step of heme attachment.</text>
</comment>
<evidence type="ECO:0000256" key="3">
    <source>
        <dbReference type="ARBA" id="ARBA00022748"/>
    </source>
</evidence>
<dbReference type="Proteomes" id="UP000287247">
    <property type="component" value="Unassembled WGS sequence"/>
</dbReference>
<evidence type="ECO:0000256" key="4">
    <source>
        <dbReference type="ARBA" id="ARBA00022989"/>
    </source>
</evidence>
<dbReference type="NCBIfam" id="TIGR03144">
    <property type="entry name" value="cytochr_II_ccsB"/>
    <property type="match status" value="1"/>
</dbReference>
<dbReference type="OrthoDB" id="9814290at2"/>
<feature type="transmembrane region" description="Helical" evidence="6">
    <location>
        <begin position="247"/>
        <end position="266"/>
    </location>
</feature>
<dbReference type="InterPro" id="IPR017562">
    <property type="entry name" value="Cyt_c_biogenesis_CcsA"/>
</dbReference>
<evidence type="ECO:0000256" key="5">
    <source>
        <dbReference type="ARBA" id="ARBA00023136"/>
    </source>
</evidence>
<feature type="transmembrane region" description="Helical" evidence="6">
    <location>
        <begin position="281"/>
        <end position="296"/>
    </location>
</feature>
<keyword evidence="2 6" id="KW-0812">Transmembrane</keyword>
<gene>
    <name evidence="6" type="primary">ccsA</name>
    <name evidence="8" type="ORF">AsFPU1_4084</name>
</gene>
<name>A0A401IN30_APHSA</name>
<dbReference type="GO" id="GO:0020037">
    <property type="term" value="F:heme binding"/>
    <property type="evidence" value="ECO:0007669"/>
    <property type="project" value="InterPro"/>
</dbReference>
<evidence type="ECO:0000256" key="1">
    <source>
        <dbReference type="ARBA" id="ARBA00004141"/>
    </source>
</evidence>
<dbReference type="AlphaFoldDB" id="A0A401IN30"/>
<feature type="transmembrane region" description="Helical" evidence="6">
    <location>
        <begin position="96"/>
        <end position="115"/>
    </location>
</feature>
<comment type="subcellular location">
    <subcellularLocation>
        <location evidence="6">Cellular thylakoid membrane</location>
        <topology evidence="6">Multi-pass membrane protein</topology>
    </subcellularLocation>
    <subcellularLocation>
        <location evidence="1">Membrane</location>
        <topology evidence="1">Multi-pass membrane protein</topology>
    </subcellularLocation>
</comment>
<feature type="domain" description="Cytochrome c assembly protein" evidence="7">
    <location>
        <begin position="68"/>
        <end position="333"/>
    </location>
</feature>
<keyword evidence="4 6" id="KW-1133">Transmembrane helix</keyword>
<evidence type="ECO:0000313" key="9">
    <source>
        <dbReference type="Proteomes" id="UP000287247"/>
    </source>
</evidence>
<dbReference type="InterPro" id="IPR002541">
    <property type="entry name" value="Cyt_c_assembly"/>
</dbReference>
<keyword evidence="9" id="KW-1185">Reference proteome</keyword>
<evidence type="ECO:0000313" key="8">
    <source>
        <dbReference type="EMBL" id="GBF82653.1"/>
    </source>
</evidence>
<protein>
    <recommendedName>
        <fullName evidence="6">Cytochrome c biogenesis protein CcsA</fullName>
    </recommendedName>
</protein>
<dbReference type="GO" id="GO:0031676">
    <property type="term" value="C:plasma membrane-derived thylakoid membrane"/>
    <property type="evidence" value="ECO:0007669"/>
    <property type="project" value="UniProtKB-SubCell"/>
</dbReference>
<feature type="transmembrane region" description="Helical" evidence="6">
    <location>
        <begin position="308"/>
        <end position="329"/>
    </location>
</feature>
<comment type="subunit">
    <text evidence="6">May interact with Ccs1.</text>
</comment>
<reference evidence="9" key="1">
    <citation type="submission" date="2017-05" db="EMBL/GenBank/DDBJ databases">
        <title>Physiological properties and genetic analysis related to exopolysaccharide production of fresh-water unicellular cyanobacterium Aphanothece sacrum, Suizenji Nori, that has been cultured as a food source in Japan.</title>
        <authorList>
            <person name="Kanesaki Y."/>
            <person name="Yoshikawa S."/>
            <person name="Ohki K."/>
        </authorList>
    </citation>
    <scope>NUCLEOTIDE SEQUENCE [LARGE SCALE GENOMIC DNA]</scope>
    <source>
        <strain evidence="9">FPU1</strain>
    </source>
</reference>
<feature type="transmembrane region" description="Helical" evidence="6">
    <location>
        <begin position="70"/>
        <end position="89"/>
    </location>
</feature>
<sequence length="339" mass="36739">MDLITLQSFLDNTAFLILLLTMLIYWSAAAFKGIPWLSTLGTAGVAIANLSIAGLLIARWIEGGYFPLSNLYESLFFLAWGITAVHLMAEKMSQSSLVGVVTTPVAMGITAFAALTLPSEMQFCEPLVPALKSNWLMMHVSVMMLSYATLMVGAVLAIAFLIVTRGQDIELRGSSVGTGGYRDKLGRSQLFSTNNNHKEPAIAIADKNGSGGTAVLDMIATATKSEAILSPQLLTLADTLDNISYRIIGLGFPLLTIGIIAGAVWANEAWGSYWSWDPKETWALITWLVFAAYLHARITKGWQGRKPAILAASGFMVVWVCYLGVNLLGKGLHSYGWFF</sequence>
<feature type="transmembrane region" description="Helical" evidence="6">
    <location>
        <begin position="135"/>
        <end position="163"/>
    </location>
</feature>
<proteinExistence type="inferred from homology"/>
<keyword evidence="5 6" id="KW-0472">Membrane</keyword>
<feature type="transmembrane region" description="Helical" evidence="6">
    <location>
        <begin position="12"/>
        <end position="29"/>
    </location>
</feature>
<dbReference type="Pfam" id="PF01578">
    <property type="entry name" value="Cytochrom_C_asm"/>
    <property type="match status" value="1"/>
</dbReference>
<dbReference type="HAMAP" id="MF_01391">
    <property type="entry name" value="CytC_CcsA"/>
    <property type="match status" value="1"/>
</dbReference>
<evidence type="ECO:0000256" key="6">
    <source>
        <dbReference type="HAMAP-Rule" id="MF_01391"/>
    </source>
</evidence>
<evidence type="ECO:0000259" key="7">
    <source>
        <dbReference type="Pfam" id="PF01578"/>
    </source>
</evidence>
<keyword evidence="3 6" id="KW-0201">Cytochrome c-type biogenesis</keyword>
<dbReference type="RefSeq" id="WP_125061180.1">
    <property type="nucleotide sequence ID" value="NZ_BDQK01000017.1"/>
</dbReference>
<dbReference type="InterPro" id="IPR045062">
    <property type="entry name" value="Cyt_c_biogenesis_CcsA/CcmC"/>
</dbReference>
<dbReference type="EMBL" id="BDQK01000017">
    <property type="protein sequence ID" value="GBF82653.1"/>
    <property type="molecule type" value="Genomic_DNA"/>
</dbReference>
<dbReference type="PANTHER" id="PTHR30071">
    <property type="entry name" value="HEME EXPORTER PROTEIN C"/>
    <property type="match status" value="1"/>
</dbReference>
<feature type="transmembrane region" description="Helical" evidence="6">
    <location>
        <begin position="36"/>
        <end position="58"/>
    </location>
</feature>
<evidence type="ECO:0000256" key="2">
    <source>
        <dbReference type="ARBA" id="ARBA00022692"/>
    </source>
</evidence>
<dbReference type="GO" id="GO:0017004">
    <property type="term" value="P:cytochrome complex assembly"/>
    <property type="evidence" value="ECO:0007669"/>
    <property type="project" value="UniProtKB-UniRule"/>
</dbReference>
<keyword evidence="6" id="KW-0793">Thylakoid</keyword>
<accession>A0A401IN30</accession>